<evidence type="ECO:0000256" key="1">
    <source>
        <dbReference type="SAM" id="Phobius"/>
    </source>
</evidence>
<dbReference type="Proteomes" id="UP000018861">
    <property type="component" value="Unassembled WGS sequence"/>
</dbReference>
<organism evidence="2 3">
    <name type="scientific">Bacteroides pyogenes JCM 6292</name>
    <dbReference type="NCBI Taxonomy" id="1235809"/>
    <lineage>
        <taxon>Bacteria</taxon>
        <taxon>Pseudomonadati</taxon>
        <taxon>Bacteroidota</taxon>
        <taxon>Bacteroidia</taxon>
        <taxon>Bacteroidales</taxon>
        <taxon>Bacteroidaceae</taxon>
        <taxon>Bacteroides</taxon>
    </lineage>
</organism>
<comment type="caution">
    <text evidence="2">The sequence shown here is derived from an EMBL/GenBank/DDBJ whole genome shotgun (WGS) entry which is preliminary data.</text>
</comment>
<evidence type="ECO:0000313" key="3">
    <source>
        <dbReference type="Proteomes" id="UP000018861"/>
    </source>
</evidence>
<reference evidence="2 3" key="1">
    <citation type="journal article" date="2014" name="Genome Announc.">
        <title>Draft Genome Sequences of Three Strains of Bacteroides pyogenes Isolated from a Cat and Swine.</title>
        <authorList>
            <person name="Sakamoto M."/>
            <person name="Oshima K."/>
            <person name="Suda W."/>
            <person name="Kitamura K."/>
            <person name="Iida T."/>
            <person name="Hattori M."/>
            <person name="Ohkuma M."/>
        </authorList>
    </citation>
    <scope>NUCLEOTIDE SEQUENCE [LARGE SCALE GENOMIC DNA]</scope>
    <source>
        <strain evidence="2 3">JCM 6292</strain>
    </source>
</reference>
<feature type="transmembrane region" description="Helical" evidence="1">
    <location>
        <begin position="12"/>
        <end position="30"/>
    </location>
</feature>
<keyword evidence="1" id="KW-0472">Membrane</keyword>
<accession>W4PAX7</accession>
<dbReference type="EMBL" id="BAIQ01000032">
    <property type="protein sequence ID" value="GAE16334.1"/>
    <property type="molecule type" value="Genomic_DNA"/>
</dbReference>
<gene>
    <name evidence="2" type="ORF">JCM6292_2745</name>
</gene>
<name>W4PAX7_9BACE</name>
<evidence type="ECO:0000313" key="2">
    <source>
        <dbReference type="EMBL" id="GAE16334.1"/>
    </source>
</evidence>
<dbReference type="AlphaFoldDB" id="W4PAX7"/>
<proteinExistence type="predicted"/>
<keyword evidence="1" id="KW-0812">Transmembrane</keyword>
<protein>
    <submittedName>
        <fullName evidence="2">Uncharacterized protein</fullName>
    </submittedName>
</protein>
<keyword evidence="1" id="KW-1133">Transmembrane helix</keyword>
<dbReference type="PROSITE" id="PS51257">
    <property type="entry name" value="PROKAR_LIPOPROTEIN"/>
    <property type="match status" value="1"/>
</dbReference>
<sequence>MRKERVGLRKRIRYLFPAVILLCGLALFAFSCDDDDNSPSLPPPPTVEKVVLVFGVDQGEGTLSAKPVPSDKVSETVKELESPAELVKGTKVHFVASHSKSWTIKYWKINGVVIRSVEPEQTFVINEHKDVRVAFKPWNEIQPVESLEHSDTK</sequence>